<evidence type="ECO:0000256" key="1">
    <source>
        <dbReference type="SAM" id="MobiDB-lite"/>
    </source>
</evidence>
<feature type="transmembrane region" description="Helical" evidence="2">
    <location>
        <begin position="135"/>
        <end position="153"/>
    </location>
</feature>
<evidence type="ECO:0000256" key="2">
    <source>
        <dbReference type="SAM" id="Phobius"/>
    </source>
</evidence>
<dbReference type="AlphaFoldDB" id="A0A7W3JIL9"/>
<feature type="region of interest" description="Disordered" evidence="1">
    <location>
        <begin position="1"/>
        <end position="72"/>
    </location>
</feature>
<name>A0A7W3JIL9_9MICO</name>
<evidence type="ECO:0000313" key="5">
    <source>
        <dbReference type="Proteomes" id="UP000321154"/>
    </source>
</evidence>
<keyword evidence="5" id="KW-1185">Reference proteome</keyword>
<proteinExistence type="predicted"/>
<evidence type="ECO:0000313" key="4">
    <source>
        <dbReference type="EMBL" id="MBA8813533.1"/>
    </source>
</evidence>
<reference evidence="4 6" key="2">
    <citation type="submission" date="2020-07" db="EMBL/GenBank/DDBJ databases">
        <title>Sequencing the genomes of 1000 actinobacteria strains.</title>
        <authorList>
            <person name="Klenk H.-P."/>
        </authorList>
    </citation>
    <scope>NUCLEOTIDE SEQUENCE [LARGE SCALE GENOMIC DNA]</scope>
    <source>
        <strain evidence="4 6">DSM 10309</strain>
    </source>
</reference>
<dbReference type="RefSeq" id="WP_146853732.1">
    <property type="nucleotide sequence ID" value="NZ_BAAAHR010000001.1"/>
</dbReference>
<protein>
    <submittedName>
        <fullName evidence="4">Uncharacterized membrane protein YhaH (DUF805 family)</fullName>
    </submittedName>
</protein>
<dbReference type="Proteomes" id="UP000522688">
    <property type="component" value="Unassembled WGS sequence"/>
</dbReference>
<gene>
    <name evidence="4" type="ORF">FB463_001782</name>
    <name evidence="3" type="ORF">FFA01_10580</name>
</gene>
<keyword evidence="2" id="KW-1133">Transmembrane helix</keyword>
<dbReference type="OrthoDB" id="5125658at2"/>
<dbReference type="Pfam" id="PF19779">
    <property type="entry name" value="DUF6264"/>
    <property type="match status" value="1"/>
</dbReference>
<feature type="compositionally biased region" description="Low complexity" evidence="1">
    <location>
        <begin position="37"/>
        <end position="67"/>
    </location>
</feature>
<sequence>MTDRHPDDDRPDGRPRPRYGEYAPEGWVSPVAPPEAPEAAPAVAGRSDASADQAARRPQPAPGAWGAPPRPGAPVLSGGRRFDRVATFLLIGLGGYGVVSNVVLASTFASSLLSALGTAGYPVDVFTGQSDLQRAGAIIAVVSVAVFAVTLIWTIRRLRAFKISFWVPLSAGVIVSFLQMALVLAVLFGDAAFTQAILDGAGPSL</sequence>
<evidence type="ECO:0000313" key="3">
    <source>
        <dbReference type="EMBL" id="GEK82749.1"/>
    </source>
</evidence>
<feature type="compositionally biased region" description="Basic and acidic residues" evidence="1">
    <location>
        <begin position="1"/>
        <end position="19"/>
    </location>
</feature>
<feature type="transmembrane region" description="Helical" evidence="2">
    <location>
        <begin position="165"/>
        <end position="188"/>
    </location>
</feature>
<feature type="transmembrane region" description="Helical" evidence="2">
    <location>
        <begin position="88"/>
        <end position="115"/>
    </location>
</feature>
<reference evidence="3 5" key="1">
    <citation type="submission" date="2019-07" db="EMBL/GenBank/DDBJ databases">
        <title>Whole genome shotgun sequence of Frigoribacterium faeni NBRC 103066.</title>
        <authorList>
            <person name="Hosoyama A."/>
            <person name="Uohara A."/>
            <person name="Ohji S."/>
            <person name="Ichikawa N."/>
        </authorList>
    </citation>
    <scope>NUCLEOTIDE SEQUENCE [LARGE SCALE GENOMIC DNA]</scope>
    <source>
        <strain evidence="3 5">NBRC 103066</strain>
    </source>
</reference>
<keyword evidence="2" id="KW-0472">Membrane</keyword>
<evidence type="ECO:0000313" key="6">
    <source>
        <dbReference type="Proteomes" id="UP000522688"/>
    </source>
</evidence>
<dbReference type="EMBL" id="JACGWW010000002">
    <property type="protein sequence ID" value="MBA8813533.1"/>
    <property type="molecule type" value="Genomic_DNA"/>
</dbReference>
<accession>A0A7W3JIL9</accession>
<organism evidence="4 6">
    <name type="scientific">Frigoribacterium faeni</name>
    <dbReference type="NCBI Taxonomy" id="145483"/>
    <lineage>
        <taxon>Bacteria</taxon>
        <taxon>Bacillati</taxon>
        <taxon>Actinomycetota</taxon>
        <taxon>Actinomycetes</taxon>
        <taxon>Micrococcales</taxon>
        <taxon>Microbacteriaceae</taxon>
        <taxon>Frigoribacterium</taxon>
    </lineage>
</organism>
<keyword evidence="2" id="KW-0812">Transmembrane</keyword>
<dbReference type="InterPro" id="IPR046231">
    <property type="entry name" value="DUF6264"/>
</dbReference>
<comment type="caution">
    <text evidence="4">The sequence shown here is derived from an EMBL/GenBank/DDBJ whole genome shotgun (WGS) entry which is preliminary data.</text>
</comment>
<dbReference type="Proteomes" id="UP000321154">
    <property type="component" value="Unassembled WGS sequence"/>
</dbReference>
<dbReference type="EMBL" id="BJUV01000008">
    <property type="protein sequence ID" value="GEK82749.1"/>
    <property type="molecule type" value="Genomic_DNA"/>
</dbReference>